<dbReference type="Proteomes" id="UP000192596">
    <property type="component" value="Unassembled WGS sequence"/>
</dbReference>
<reference evidence="3" key="1">
    <citation type="submission" date="2017-03" db="EMBL/GenBank/DDBJ databases">
        <title>Genomes of endolithic fungi from Antarctica.</title>
        <authorList>
            <person name="Coleine C."/>
            <person name="Masonjones S."/>
            <person name="Stajich J.E."/>
        </authorList>
    </citation>
    <scope>NUCLEOTIDE SEQUENCE [LARGE SCALE GENOMIC DNA]</scope>
    <source>
        <strain evidence="3">CCFEE 5527</strain>
    </source>
</reference>
<dbReference type="InParanoid" id="A0A1V8T664"/>
<keyword evidence="1" id="KW-0472">Membrane</keyword>
<evidence type="ECO:0000256" key="1">
    <source>
        <dbReference type="SAM" id="Phobius"/>
    </source>
</evidence>
<dbReference type="EMBL" id="NAJO01000016">
    <property type="protein sequence ID" value="OQO06784.1"/>
    <property type="molecule type" value="Genomic_DNA"/>
</dbReference>
<keyword evidence="1" id="KW-0812">Transmembrane</keyword>
<proteinExistence type="predicted"/>
<organism evidence="2 3">
    <name type="scientific">Cryoendolithus antarcticus</name>
    <dbReference type="NCBI Taxonomy" id="1507870"/>
    <lineage>
        <taxon>Eukaryota</taxon>
        <taxon>Fungi</taxon>
        <taxon>Dikarya</taxon>
        <taxon>Ascomycota</taxon>
        <taxon>Pezizomycotina</taxon>
        <taxon>Dothideomycetes</taxon>
        <taxon>Dothideomycetidae</taxon>
        <taxon>Cladosporiales</taxon>
        <taxon>Cladosporiaceae</taxon>
        <taxon>Cryoendolithus</taxon>
    </lineage>
</organism>
<accession>A0A1V8T664</accession>
<protein>
    <submittedName>
        <fullName evidence="2">Uncharacterized protein</fullName>
    </submittedName>
</protein>
<dbReference type="OrthoDB" id="10595430at2759"/>
<comment type="caution">
    <text evidence="2">The sequence shown here is derived from an EMBL/GenBank/DDBJ whole genome shotgun (WGS) entry which is preliminary data.</text>
</comment>
<dbReference type="AlphaFoldDB" id="A0A1V8T664"/>
<gene>
    <name evidence="2" type="ORF">B0A48_08572</name>
</gene>
<feature type="transmembrane region" description="Helical" evidence="1">
    <location>
        <begin position="30"/>
        <end position="50"/>
    </location>
</feature>
<sequence>MAMVIFGGNVAGIYGAQLFRSDDSPRYRRAFDTGCAILAFAIVLAAGMLWDDMRNKVRAKTGEAASRGSYSGDEKNAASLSGNLPASLVADGKSSSVPKFYKAGYRSFLEALSTWWVSDRHEVAT</sequence>
<evidence type="ECO:0000313" key="3">
    <source>
        <dbReference type="Proteomes" id="UP000192596"/>
    </source>
</evidence>
<keyword evidence="3" id="KW-1185">Reference proteome</keyword>
<evidence type="ECO:0000313" key="2">
    <source>
        <dbReference type="EMBL" id="OQO06784.1"/>
    </source>
</evidence>
<keyword evidence="1" id="KW-1133">Transmembrane helix</keyword>
<name>A0A1V8T664_9PEZI</name>